<feature type="chain" id="PRO_5036996677" description="PRC-barrel domain-containing protein" evidence="1">
    <location>
        <begin position="27"/>
        <end position="178"/>
    </location>
</feature>
<dbReference type="InterPro" id="IPR027275">
    <property type="entry name" value="PRC-brl_dom"/>
</dbReference>
<dbReference type="RefSeq" id="WP_188914322.1">
    <property type="nucleotide sequence ID" value="NZ_BMMF01000010.1"/>
</dbReference>
<evidence type="ECO:0000313" key="4">
    <source>
        <dbReference type="Proteomes" id="UP000600449"/>
    </source>
</evidence>
<feature type="signal peptide" evidence="1">
    <location>
        <begin position="1"/>
        <end position="26"/>
    </location>
</feature>
<keyword evidence="4" id="KW-1185">Reference proteome</keyword>
<keyword evidence="1" id="KW-0732">Signal</keyword>
<evidence type="ECO:0000259" key="2">
    <source>
        <dbReference type="Pfam" id="PF05239"/>
    </source>
</evidence>
<feature type="domain" description="PRC-barrel" evidence="2">
    <location>
        <begin position="77"/>
        <end position="144"/>
    </location>
</feature>
<dbReference type="EMBL" id="BMMF01000010">
    <property type="protein sequence ID" value="GGK43008.1"/>
    <property type="molecule type" value="Genomic_DNA"/>
</dbReference>
<gene>
    <name evidence="3" type="ORF">GCM10011322_32630</name>
</gene>
<comment type="caution">
    <text evidence="3">The sequence shown here is derived from an EMBL/GenBank/DDBJ whole genome shotgun (WGS) entry which is preliminary data.</text>
</comment>
<evidence type="ECO:0000256" key="1">
    <source>
        <dbReference type="SAM" id="SignalP"/>
    </source>
</evidence>
<name>A0A917QCA6_9HYPH</name>
<protein>
    <recommendedName>
        <fullName evidence="2">PRC-barrel domain-containing protein</fullName>
    </recommendedName>
</protein>
<accession>A0A917QCA6</accession>
<evidence type="ECO:0000313" key="3">
    <source>
        <dbReference type="EMBL" id="GGK43008.1"/>
    </source>
</evidence>
<reference evidence="3 4" key="1">
    <citation type="journal article" date="2014" name="Int. J. Syst. Evol. Microbiol.">
        <title>Complete genome sequence of Corynebacterium casei LMG S-19264T (=DSM 44701T), isolated from a smear-ripened cheese.</title>
        <authorList>
            <consortium name="US DOE Joint Genome Institute (JGI-PGF)"/>
            <person name="Walter F."/>
            <person name="Albersmeier A."/>
            <person name="Kalinowski J."/>
            <person name="Ruckert C."/>
        </authorList>
    </citation>
    <scope>NUCLEOTIDE SEQUENCE [LARGE SCALE GENOMIC DNA]</scope>
    <source>
        <strain evidence="3 4">CGMCC 1.9161</strain>
    </source>
</reference>
<dbReference type="SUPFAM" id="SSF50346">
    <property type="entry name" value="PRC-barrel domain"/>
    <property type="match status" value="1"/>
</dbReference>
<dbReference type="Pfam" id="PF05239">
    <property type="entry name" value="PRC"/>
    <property type="match status" value="1"/>
</dbReference>
<sequence>MTYRIRHTAPLAGALAALLLASPALAQGAAGNPPDRPPPREQGFTEYGGYSDALRLLGDDYRLPPPSNESRGPLTIVDFEGAELRAPSGDVIGQVDKIVLGPDRERWVVFDHGGFLGFDERKVALPLARVTRRGDDFYVRGVTEADIRNLPGVVQRWEDYPRLEVQGPLGLDTDETEG</sequence>
<proteinExistence type="predicted"/>
<dbReference type="Proteomes" id="UP000600449">
    <property type="component" value="Unassembled WGS sequence"/>
</dbReference>
<organism evidence="3 4">
    <name type="scientific">Salinarimonas ramus</name>
    <dbReference type="NCBI Taxonomy" id="690164"/>
    <lineage>
        <taxon>Bacteria</taxon>
        <taxon>Pseudomonadati</taxon>
        <taxon>Pseudomonadota</taxon>
        <taxon>Alphaproteobacteria</taxon>
        <taxon>Hyphomicrobiales</taxon>
        <taxon>Salinarimonadaceae</taxon>
        <taxon>Salinarimonas</taxon>
    </lineage>
</organism>
<dbReference type="InterPro" id="IPR011033">
    <property type="entry name" value="PRC_barrel-like_sf"/>
</dbReference>
<dbReference type="AlphaFoldDB" id="A0A917QCA6"/>
<dbReference type="Gene3D" id="2.30.30.240">
    <property type="entry name" value="PRC-barrel domain"/>
    <property type="match status" value="1"/>
</dbReference>